<name>A0A7G7BEB8_9ACTN</name>
<dbReference type="GO" id="GO:0003700">
    <property type="term" value="F:DNA-binding transcription factor activity"/>
    <property type="evidence" value="ECO:0007669"/>
    <property type="project" value="TreeGrafter"/>
</dbReference>
<dbReference type="PROSITE" id="PS50977">
    <property type="entry name" value="HTH_TETR_2"/>
    <property type="match status" value="1"/>
</dbReference>
<organism evidence="4 5">
    <name type="scientific">Streptomyces finlayi</name>
    <dbReference type="NCBI Taxonomy" id="67296"/>
    <lineage>
        <taxon>Bacteria</taxon>
        <taxon>Bacillati</taxon>
        <taxon>Actinomycetota</taxon>
        <taxon>Actinomycetes</taxon>
        <taxon>Kitasatosporales</taxon>
        <taxon>Streptomycetaceae</taxon>
        <taxon>Streptomyces</taxon>
    </lineage>
</organism>
<dbReference type="InterPro" id="IPR040611">
    <property type="entry name" value="AlkX_C"/>
</dbReference>
<protein>
    <submittedName>
        <fullName evidence="4">TetR family transcriptional regulator</fullName>
    </submittedName>
</protein>
<evidence type="ECO:0000256" key="1">
    <source>
        <dbReference type="ARBA" id="ARBA00023125"/>
    </source>
</evidence>
<dbReference type="Gene3D" id="1.10.357.10">
    <property type="entry name" value="Tetracycline Repressor, domain 2"/>
    <property type="match status" value="1"/>
</dbReference>
<feature type="domain" description="HTH tetR-type" evidence="3">
    <location>
        <begin position="22"/>
        <end position="82"/>
    </location>
</feature>
<dbReference type="AlphaFoldDB" id="A0A7G7BEB8"/>
<evidence type="ECO:0000259" key="3">
    <source>
        <dbReference type="PROSITE" id="PS50977"/>
    </source>
</evidence>
<proteinExistence type="predicted"/>
<dbReference type="RefSeq" id="WP_185297253.1">
    <property type="nucleotide sequence ID" value="NZ_CP045702.1"/>
</dbReference>
<dbReference type="SUPFAM" id="SSF46689">
    <property type="entry name" value="Homeodomain-like"/>
    <property type="match status" value="1"/>
</dbReference>
<feature type="DNA-binding region" description="H-T-H motif" evidence="2">
    <location>
        <begin position="45"/>
        <end position="64"/>
    </location>
</feature>
<dbReference type="KEGG" id="sfiy:F0344_02830"/>
<evidence type="ECO:0000313" key="5">
    <source>
        <dbReference type="Proteomes" id="UP000515307"/>
    </source>
</evidence>
<evidence type="ECO:0000256" key="2">
    <source>
        <dbReference type="PROSITE-ProRule" id="PRU00335"/>
    </source>
</evidence>
<dbReference type="PANTHER" id="PTHR30055">
    <property type="entry name" value="HTH-TYPE TRANSCRIPTIONAL REGULATOR RUTR"/>
    <property type="match status" value="1"/>
</dbReference>
<dbReference type="InterPro" id="IPR050109">
    <property type="entry name" value="HTH-type_TetR-like_transc_reg"/>
</dbReference>
<dbReference type="Pfam" id="PF00440">
    <property type="entry name" value="TetR_N"/>
    <property type="match status" value="1"/>
</dbReference>
<sequence>MARRNTNEELLARALTETPPSDALSEQILDAAREQFMTHGVRRTTVDRIAARAKVSRLTVHRRIGGRDDLLAACLLREYRRFVVDVDEVVTALPDREDRLVEGFVAVFRHVREHPLVTGLLRIEPEVVLPLLTAEDGPVLIALRGYLTDRLSHGAYARARPQADTAPAAELAVRVIVSFLLNPAGTFVIDDDEQLRRLARRCLVPLLAL</sequence>
<dbReference type="Pfam" id="PF18556">
    <property type="entry name" value="TetR_C_35"/>
    <property type="match status" value="1"/>
</dbReference>
<dbReference type="InterPro" id="IPR009057">
    <property type="entry name" value="Homeodomain-like_sf"/>
</dbReference>
<dbReference type="EMBL" id="CP045702">
    <property type="protein sequence ID" value="QNE73683.1"/>
    <property type="molecule type" value="Genomic_DNA"/>
</dbReference>
<evidence type="ECO:0000313" key="4">
    <source>
        <dbReference type="EMBL" id="QNE73683.1"/>
    </source>
</evidence>
<keyword evidence="1 2" id="KW-0238">DNA-binding</keyword>
<reference evidence="5" key="1">
    <citation type="submission" date="2019-10" db="EMBL/GenBank/DDBJ databases">
        <title>Antimicrobial potential of Antarctic Bacteria.</title>
        <authorList>
            <person name="Benaud N."/>
            <person name="Edwards R.J."/>
            <person name="Ferrari B.C."/>
        </authorList>
    </citation>
    <scope>NUCLEOTIDE SEQUENCE [LARGE SCALE GENOMIC DNA]</scope>
    <source>
        <strain evidence="5">NBSH44</strain>
    </source>
</reference>
<dbReference type="InterPro" id="IPR001647">
    <property type="entry name" value="HTH_TetR"/>
</dbReference>
<dbReference type="GO" id="GO:0000976">
    <property type="term" value="F:transcription cis-regulatory region binding"/>
    <property type="evidence" value="ECO:0007669"/>
    <property type="project" value="TreeGrafter"/>
</dbReference>
<accession>A0A7G7BEB8</accession>
<dbReference type="Proteomes" id="UP000515307">
    <property type="component" value="Chromosome"/>
</dbReference>
<keyword evidence="5" id="KW-1185">Reference proteome</keyword>
<gene>
    <name evidence="4" type="ORF">F0344_02830</name>
</gene>
<dbReference type="PANTHER" id="PTHR30055:SF153">
    <property type="entry name" value="HTH-TYPE TRANSCRIPTIONAL REPRESSOR RV3405C"/>
    <property type="match status" value="1"/>
</dbReference>